<dbReference type="Proteomes" id="UP001055811">
    <property type="component" value="Linkage Group LG03"/>
</dbReference>
<reference evidence="1 2" key="2">
    <citation type="journal article" date="2022" name="Mol. Ecol. Resour.">
        <title>The genomes of chicory, endive, great burdock and yacon provide insights into Asteraceae paleo-polyploidization history and plant inulin production.</title>
        <authorList>
            <person name="Fan W."/>
            <person name="Wang S."/>
            <person name="Wang H."/>
            <person name="Wang A."/>
            <person name="Jiang F."/>
            <person name="Liu H."/>
            <person name="Zhao H."/>
            <person name="Xu D."/>
            <person name="Zhang Y."/>
        </authorList>
    </citation>
    <scope>NUCLEOTIDE SEQUENCE [LARGE SCALE GENOMIC DNA]</scope>
    <source>
        <strain evidence="2">cv. Punajuju</strain>
        <tissue evidence="1">Leaves</tissue>
    </source>
</reference>
<organism evidence="1 2">
    <name type="scientific">Cichorium intybus</name>
    <name type="common">Chicory</name>
    <dbReference type="NCBI Taxonomy" id="13427"/>
    <lineage>
        <taxon>Eukaryota</taxon>
        <taxon>Viridiplantae</taxon>
        <taxon>Streptophyta</taxon>
        <taxon>Embryophyta</taxon>
        <taxon>Tracheophyta</taxon>
        <taxon>Spermatophyta</taxon>
        <taxon>Magnoliopsida</taxon>
        <taxon>eudicotyledons</taxon>
        <taxon>Gunneridae</taxon>
        <taxon>Pentapetalae</taxon>
        <taxon>asterids</taxon>
        <taxon>campanulids</taxon>
        <taxon>Asterales</taxon>
        <taxon>Asteraceae</taxon>
        <taxon>Cichorioideae</taxon>
        <taxon>Cichorieae</taxon>
        <taxon>Cichoriinae</taxon>
        <taxon>Cichorium</taxon>
    </lineage>
</organism>
<proteinExistence type="predicted"/>
<name>A0ACB9FC92_CICIN</name>
<dbReference type="EMBL" id="CM042011">
    <property type="protein sequence ID" value="KAI3768252.1"/>
    <property type="molecule type" value="Genomic_DNA"/>
</dbReference>
<evidence type="ECO:0000313" key="2">
    <source>
        <dbReference type="Proteomes" id="UP001055811"/>
    </source>
</evidence>
<reference evidence="2" key="1">
    <citation type="journal article" date="2022" name="Mol. Ecol. Resour.">
        <title>The genomes of chicory, endive, great burdock and yacon provide insights into Asteraceae palaeo-polyploidization history and plant inulin production.</title>
        <authorList>
            <person name="Fan W."/>
            <person name="Wang S."/>
            <person name="Wang H."/>
            <person name="Wang A."/>
            <person name="Jiang F."/>
            <person name="Liu H."/>
            <person name="Zhao H."/>
            <person name="Xu D."/>
            <person name="Zhang Y."/>
        </authorList>
    </citation>
    <scope>NUCLEOTIDE SEQUENCE [LARGE SCALE GENOMIC DNA]</scope>
    <source>
        <strain evidence="2">cv. Punajuju</strain>
    </source>
</reference>
<sequence length="109" mass="12311">MLDRTSFPIMYMRRAPKPNDPTPNPYRHASQTLPRLFLSEDYTAKGEDSGILSVKDGDAVSYLLSGEFSLVGSSALEDYASTASHFSRHLCLRIQALIPVLYMSRKRRE</sequence>
<comment type="caution">
    <text evidence="1">The sequence shown here is derived from an EMBL/GenBank/DDBJ whole genome shotgun (WGS) entry which is preliminary data.</text>
</comment>
<gene>
    <name evidence="1" type="ORF">L2E82_18786</name>
</gene>
<protein>
    <submittedName>
        <fullName evidence="1">Uncharacterized protein</fullName>
    </submittedName>
</protein>
<evidence type="ECO:0000313" key="1">
    <source>
        <dbReference type="EMBL" id="KAI3768252.1"/>
    </source>
</evidence>
<keyword evidence="2" id="KW-1185">Reference proteome</keyword>
<accession>A0ACB9FC92</accession>